<dbReference type="Gene3D" id="3.20.20.140">
    <property type="entry name" value="Metal-dependent hydrolases"/>
    <property type="match status" value="1"/>
</dbReference>
<dbReference type="AlphaFoldDB" id="A0AAW0GD17"/>
<dbReference type="InterPro" id="IPR032466">
    <property type="entry name" value="Metal_Hydrolase"/>
</dbReference>
<evidence type="ECO:0000313" key="5">
    <source>
        <dbReference type="Proteomes" id="UP001385951"/>
    </source>
</evidence>
<dbReference type="GO" id="GO:0046103">
    <property type="term" value="P:inosine biosynthetic process"/>
    <property type="evidence" value="ECO:0007669"/>
    <property type="project" value="TreeGrafter"/>
</dbReference>
<name>A0AAW0GD17_9APHY</name>
<dbReference type="GO" id="GO:0006154">
    <property type="term" value="P:adenosine catabolic process"/>
    <property type="evidence" value="ECO:0007669"/>
    <property type="project" value="TreeGrafter"/>
</dbReference>
<reference evidence="4 5" key="1">
    <citation type="submission" date="2022-09" db="EMBL/GenBank/DDBJ databases">
        <authorList>
            <person name="Palmer J.M."/>
        </authorList>
    </citation>
    <scope>NUCLEOTIDE SEQUENCE [LARGE SCALE GENOMIC DNA]</scope>
    <source>
        <strain evidence="4 5">DSM 7382</strain>
    </source>
</reference>
<dbReference type="PANTHER" id="PTHR11409">
    <property type="entry name" value="ADENOSINE DEAMINASE"/>
    <property type="match status" value="1"/>
</dbReference>
<dbReference type="GO" id="GO:0009117">
    <property type="term" value="P:nucleotide metabolic process"/>
    <property type="evidence" value="ECO:0007669"/>
    <property type="project" value="UniProtKB-KW"/>
</dbReference>
<comment type="similarity">
    <text evidence="1">Belongs to the metallo-dependent hydrolases superfamily. Adenosine and AMP deaminases family.</text>
</comment>
<dbReference type="Proteomes" id="UP001385951">
    <property type="component" value="Unassembled WGS sequence"/>
</dbReference>
<evidence type="ECO:0000256" key="3">
    <source>
        <dbReference type="ARBA" id="ARBA00023080"/>
    </source>
</evidence>
<keyword evidence="5" id="KW-1185">Reference proteome</keyword>
<dbReference type="InterPro" id="IPR006330">
    <property type="entry name" value="Ado/ade_deaminase"/>
</dbReference>
<dbReference type="SUPFAM" id="SSF51556">
    <property type="entry name" value="Metallo-dependent hydrolases"/>
    <property type="match status" value="1"/>
</dbReference>
<evidence type="ECO:0000256" key="1">
    <source>
        <dbReference type="ARBA" id="ARBA00006676"/>
    </source>
</evidence>
<keyword evidence="2" id="KW-0862">Zinc</keyword>
<organism evidence="4 5">
    <name type="scientific">Cerrena zonata</name>
    <dbReference type="NCBI Taxonomy" id="2478898"/>
    <lineage>
        <taxon>Eukaryota</taxon>
        <taxon>Fungi</taxon>
        <taxon>Dikarya</taxon>
        <taxon>Basidiomycota</taxon>
        <taxon>Agaricomycotina</taxon>
        <taxon>Agaricomycetes</taxon>
        <taxon>Polyporales</taxon>
        <taxon>Cerrenaceae</taxon>
        <taxon>Cerrena</taxon>
    </lineage>
</organism>
<comment type="caution">
    <text evidence="4">The sequence shown here is derived from an EMBL/GenBank/DDBJ whole genome shotgun (WGS) entry which is preliminary data.</text>
</comment>
<evidence type="ECO:0000313" key="4">
    <source>
        <dbReference type="EMBL" id="KAK7688014.1"/>
    </source>
</evidence>
<keyword evidence="3" id="KW-0546">Nucleotide metabolism</keyword>
<evidence type="ECO:0000256" key="2">
    <source>
        <dbReference type="ARBA" id="ARBA00022833"/>
    </source>
</evidence>
<dbReference type="PANTHER" id="PTHR11409:SF42">
    <property type="entry name" value="ADENOSINE DEAMINASE-LIKE PROTEIN"/>
    <property type="match status" value="1"/>
</dbReference>
<proteinExistence type="inferred from homology"/>
<protein>
    <recommendedName>
        <fullName evidence="6">Adenosine deaminase</fullName>
    </recommendedName>
</protein>
<dbReference type="EMBL" id="JASBNA010000011">
    <property type="protein sequence ID" value="KAK7688014.1"/>
    <property type="molecule type" value="Genomic_DNA"/>
</dbReference>
<accession>A0AAW0GD17</accession>
<dbReference type="GO" id="GO:0004000">
    <property type="term" value="F:adenosine deaminase activity"/>
    <property type="evidence" value="ECO:0007669"/>
    <property type="project" value="TreeGrafter"/>
</dbReference>
<gene>
    <name evidence="4" type="ORF">QCA50_008384</name>
</gene>
<evidence type="ECO:0008006" key="6">
    <source>
        <dbReference type="Google" id="ProtNLM"/>
    </source>
</evidence>
<sequence length="133" mass="14344">MNSTIAGYAADALKSLSTEQLDFVRQLPKAELHAHLNGCIPIKTLRELAQERLSNSRTLPAEIQPLIERLQDGVVLNEIHDFFGLFPAIYALTSSPQTLAVAAKAVLTSFLELSDDNGGFSPSGVSRASFDSS</sequence>